<keyword evidence="11" id="KW-1185">Reference proteome</keyword>
<dbReference type="GO" id="GO:0009423">
    <property type="term" value="P:chorismate biosynthetic process"/>
    <property type="evidence" value="ECO:0007669"/>
    <property type="project" value="UniProtKB-UniPathway"/>
</dbReference>
<name>A0A8J3BCI9_9ACTN</name>
<dbReference type="EC" id="2.5.1.54" evidence="8"/>
<dbReference type="UniPathway" id="UPA00053">
    <property type="reaction ID" value="UER00084"/>
</dbReference>
<comment type="similarity">
    <text evidence="3 8">Belongs to the class-I DAHP synthase family.</text>
</comment>
<dbReference type="EMBL" id="BMQB01000009">
    <property type="protein sequence ID" value="GGK04105.1"/>
    <property type="molecule type" value="Genomic_DNA"/>
</dbReference>
<dbReference type="PANTHER" id="PTHR21225">
    <property type="entry name" value="PHOSPHO-2-DEHYDRO-3-DEOXYHEPTONATE ALDOLASE DAHP SYNTHETASE"/>
    <property type="match status" value="1"/>
</dbReference>
<dbReference type="RefSeq" id="WP_229784247.1">
    <property type="nucleotide sequence ID" value="NZ_BMQB01000009.1"/>
</dbReference>
<gene>
    <name evidence="10" type="primary">aroF</name>
    <name evidence="10" type="ORF">GCM10010123_37560</name>
</gene>
<dbReference type="Gene3D" id="3.20.20.70">
    <property type="entry name" value="Aldolase class I"/>
    <property type="match status" value="1"/>
</dbReference>
<evidence type="ECO:0000256" key="3">
    <source>
        <dbReference type="ARBA" id="ARBA00007985"/>
    </source>
</evidence>
<sequence length="354" mass="36421">MSAPTLAAAAAVGATELIGALPGRTELNRAAPIPPAVAAGIRAGRTEVADVFTGVDRRLMVIVGPCSIHDPDAGLEYATRLARQAARLGDDLLVVMRCYLEKPRSVVGWRGLVLDPDLDGTADLARGLVVARRFLAGVAGLGLPVATEFLDPLLAPLLAEAVSWGCIGARTTHSQTHRVLAAGLPMPVGFKNAPDGDVGAAVDAIRAARAPHVHPALDDEGRAVIVRAPGNPLTHPVLRGGTAGTNHDPAAVAAALAALRAAGLPAAVVVDASHANSGKDHRRQPAVAADLAAQVAEGNTGLVGVMLESFLEPGRQDRPHRYGQSITDACLGWDGTVGVLEELALAARARRARQ</sequence>
<dbReference type="SUPFAM" id="SSF51569">
    <property type="entry name" value="Aldolase"/>
    <property type="match status" value="1"/>
</dbReference>
<evidence type="ECO:0000313" key="11">
    <source>
        <dbReference type="Proteomes" id="UP000649739"/>
    </source>
</evidence>
<proteinExistence type="inferred from homology"/>
<evidence type="ECO:0000256" key="6">
    <source>
        <dbReference type="ARBA" id="ARBA00023141"/>
    </source>
</evidence>
<reference evidence="10" key="2">
    <citation type="submission" date="2020-09" db="EMBL/GenBank/DDBJ databases">
        <authorList>
            <person name="Sun Q."/>
            <person name="Ohkuma M."/>
        </authorList>
    </citation>
    <scope>NUCLEOTIDE SEQUENCE</scope>
    <source>
        <strain evidence="10">JCM 3090</strain>
    </source>
</reference>
<dbReference type="GO" id="GO:0009073">
    <property type="term" value="P:aromatic amino acid family biosynthetic process"/>
    <property type="evidence" value="ECO:0007669"/>
    <property type="project" value="UniProtKB-KW"/>
</dbReference>
<evidence type="ECO:0000256" key="1">
    <source>
        <dbReference type="ARBA" id="ARBA00003726"/>
    </source>
</evidence>
<evidence type="ECO:0000256" key="4">
    <source>
        <dbReference type="ARBA" id="ARBA00022605"/>
    </source>
</evidence>
<evidence type="ECO:0000256" key="8">
    <source>
        <dbReference type="PIRNR" id="PIRNR001361"/>
    </source>
</evidence>
<dbReference type="GO" id="GO:0003849">
    <property type="term" value="F:3-deoxy-7-phosphoheptulonate synthase activity"/>
    <property type="evidence" value="ECO:0007669"/>
    <property type="project" value="UniProtKB-EC"/>
</dbReference>
<feature type="domain" description="DAHP synthetase I/KDSA" evidence="9">
    <location>
        <begin position="49"/>
        <end position="337"/>
    </location>
</feature>
<reference evidence="10" key="1">
    <citation type="journal article" date="2014" name="Int. J. Syst. Evol. Microbiol.">
        <title>Complete genome sequence of Corynebacterium casei LMG S-19264T (=DSM 44701T), isolated from a smear-ripened cheese.</title>
        <authorList>
            <consortium name="US DOE Joint Genome Institute (JGI-PGF)"/>
            <person name="Walter F."/>
            <person name="Albersmeier A."/>
            <person name="Kalinowski J."/>
            <person name="Ruckert C."/>
        </authorList>
    </citation>
    <scope>NUCLEOTIDE SEQUENCE</scope>
    <source>
        <strain evidence="10">JCM 3090</strain>
    </source>
</reference>
<dbReference type="PIRSF" id="PIRSF001361">
    <property type="entry name" value="DAHP_synthase"/>
    <property type="match status" value="1"/>
</dbReference>
<protein>
    <recommendedName>
        <fullName evidence="8">Phospho-2-dehydro-3-deoxyheptonate aldolase</fullName>
        <ecNumber evidence="8">2.5.1.54</ecNumber>
    </recommendedName>
</protein>
<dbReference type="Proteomes" id="UP000649739">
    <property type="component" value="Unassembled WGS sequence"/>
</dbReference>
<dbReference type="PANTHER" id="PTHR21225:SF12">
    <property type="entry name" value="PHOSPHO-2-DEHYDRO-3-DEOXYHEPTONATE ALDOLASE, TYROSINE-INHIBITED"/>
    <property type="match status" value="1"/>
</dbReference>
<organism evidence="10 11">
    <name type="scientific">Pilimelia anulata</name>
    <dbReference type="NCBI Taxonomy" id="53371"/>
    <lineage>
        <taxon>Bacteria</taxon>
        <taxon>Bacillati</taxon>
        <taxon>Actinomycetota</taxon>
        <taxon>Actinomycetes</taxon>
        <taxon>Micromonosporales</taxon>
        <taxon>Micromonosporaceae</taxon>
        <taxon>Pilimelia</taxon>
    </lineage>
</organism>
<evidence type="ECO:0000256" key="7">
    <source>
        <dbReference type="ARBA" id="ARBA00047508"/>
    </source>
</evidence>
<comment type="pathway">
    <text evidence="2 8">Metabolic intermediate biosynthesis; chorismate biosynthesis; chorismate from D-erythrose 4-phosphate and phosphoenolpyruvate: step 1/7.</text>
</comment>
<dbReference type="GO" id="GO:0005737">
    <property type="term" value="C:cytoplasm"/>
    <property type="evidence" value="ECO:0007669"/>
    <property type="project" value="TreeGrafter"/>
</dbReference>
<comment type="catalytic activity">
    <reaction evidence="7 8">
        <text>D-erythrose 4-phosphate + phosphoenolpyruvate + H2O = 7-phospho-2-dehydro-3-deoxy-D-arabino-heptonate + phosphate</text>
        <dbReference type="Rhea" id="RHEA:14717"/>
        <dbReference type="ChEBI" id="CHEBI:15377"/>
        <dbReference type="ChEBI" id="CHEBI:16897"/>
        <dbReference type="ChEBI" id="CHEBI:43474"/>
        <dbReference type="ChEBI" id="CHEBI:58394"/>
        <dbReference type="ChEBI" id="CHEBI:58702"/>
        <dbReference type="EC" id="2.5.1.54"/>
    </reaction>
</comment>
<dbReference type="NCBIfam" id="NF009395">
    <property type="entry name" value="PRK12755.1"/>
    <property type="match status" value="1"/>
</dbReference>
<dbReference type="AlphaFoldDB" id="A0A8J3BCI9"/>
<evidence type="ECO:0000256" key="2">
    <source>
        <dbReference type="ARBA" id="ARBA00004688"/>
    </source>
</evidence>
<accession>A0A8J3BCI9</accession>
<evidence type="ECO:0000313" key="10">
    <source>
        <dbReference type="EMBL" id="GGK04105.1"/>
    </source>
</evidence>
<dbReference type="InterPro" id="IPR006218">
    <property type="entry name" value="DAHP1/KDSA"/>
</dbReference>
<evidence type="ECO:0000256" key="5">
    <source>
        <dbReference type="ARBA" id="ARBA00022679"/>
    </source>
</evidence>
<keyword evidence="5 8" id="KW-0808">Transferase</keyword>
<keyword evidence="4 8" id="KW-0028">Amino-acid biosynthesis</keyword>
<dbReference type="Pfam" id="PF00793">
    <property type="entry name" value="DAHP_synth_1"/>
    <property type="match status" value="1"/>
</dbReference>
<dbReference type="NCBIfam" id="TIGR00034">
    <property type="entry name" value="aroFGH"/>
    <property type="match status" value="1"/>
</dbReference>
<comment type="function">
    <text evidence="1 8">Stereospecific condensation of phosphoenolpyruvate (PEP) and D-erythrose-4-phosphate (E4P) giving rise to 3-deoxy-D-arabino-heptulosonate-7-phosphate (DAHP).</text>
</comment>
<dbReference type="InterPro" id="IPR006219">
    <property type="entry name" value="DAHP_synth_1"/>
</dbReference>
<dbReference type="GO" id="GO:0008652">
    <property type="term" value="P:amino acid biosynthetic process"/>
    <property type="evidence" value="ECO:0007669"/>
    <property type="project" value="UniProtKB-KW"/>
</dbReference>
<comment type="caution">
    <text evidence="10">The sequence shown here is derived from an EMBL/GenBank/DDBJ whole genome shotgun (WGS) entry which is preliminary data.</text>
</comment>
<dbReference type="InterPro" id="IPR013785">
    <property type="entry name" value="Aldolase_TIM"/>
</dbReference>
<evidence type="ECO:0000259" key="9">
    <source>
        <dbReference type="Pfam" id="PF00793"/>
    </source>
</evidence>
<keyword evidence="6 8" id="KW-0057">Aromatic amino acid biosynthesis</keyword>